<dbReference type="Gene3D" id="2.60.120.920">
    <property type="match status" value="1"/>
</dbReference>
<reference evidence="4 5" key="1">
    <citation type="journal article" date="2019" name="Nat. Ecol. Evol.">
        <title>Megaphylogeny resolves global patterns of mushroom evolution.</title>
        <authorList>
            <person name="Varga T."/>
            <person name="Krizsan K."/>
            <person name="Foldi C."/>
            <person name="Dima B."/>
            <person name="Sanchez-Garcia M."/>
            <person name="Sanchez-Ramirez S."/>
            <person name="Szollosi G.J."/>
            <person name="Szarkandi J.G."/>
            <person name="Papp V."/>
            <person name="Albert L."/>
            <person name="Andreopoulos W."/>
            <person name="Angelini C."/>
            <person name="Antonin V."/>
            <person name="Barry K.W."/>
            <person name="Bougher N.L."/>
            <person name="Buchanan P."/>
            <person name="Buyck B."/>
            <person name="Bense V."/>
            <person name="Catcheside P."/>
            <person name="Chovatia M."/>
            <person name="Cooper J."/>
            <person name="Damon W."/>
            <person name="Desjardin D."/>
            <person name="Finy P."/>
            <person name="Geml J."/>
            <person name="Haridas S."/>
            <person name="Hughes K."/>
            <person name="Justo A."/>
            <person name="Karasinski D."/>
            <person name="Kautmanova I."/>
            <person name="Kiss B."/>
            <person name="Kocsube S."/>
            <person name="Kotiranta H."/>
            <person name="LaButti K.M."/>
            <person name="Lechner B.E."/>
            <person name="Liimatainen K."/>
            <person name="Lipzen A."/>
            <person name="Lukacs Z."/>
            <person name="Mihaltcheva S."/>
            <person name="Morgado L.N."/>
            <person name="Niskanen T."/>
            <person name="Noordeloos M.E."/>
            <person name="Ohm R.A."/>
            <person name="Ortiz-Santana B."/>
            <person name="Ovrebo C."/>
            <person name="Racz N."/>
            <person name="Riley R."/>
            <person name="Savchenko A."/>
            <person name="Shiryaev A."/>
            <person name="Soop K."/>
            <person name="Spirin V."/>
            <person name="Szebenyi C."/>
            <person name="Tomsovsky M."/>
            <person name="Tulloss R.E."/>
            <person name="Uehling J."/>
            <person name="Grigoriev I.V."/>
            <person name="Vagvolgyi C."/>
            <person name="Papp T."/>
            <person name="Martin F.M."/>
            <person name="Miettinen O."/>
            <person name="Hibbett D.S."/>
            <person name="Nagy L.G."/>
        </authorList>
    </citation>
    <scope>NUCLEOTIDE SEQUENCE [LARGE SCALE GENOMIC DNA]</scope>
    <source>
        <strain evidence="4 5">CBS 962.96</strain>
    </source>
</reference>
<dbReference type="SMART" id="SM00757">
    <property type="entry name" value="CRA"/>
    <property type="match status" value="1"/>
</dbReference>
<dbReference type="InterPro" id="IPR006594">
    <property type="entry name" value="LisH"/>
</dbReference>
<dbReference type="Pfam" id="PF10607">
    <property type="entry name" value="CTLH"/>
    <property type="match status" value="1"/>
</dbReference>
<dbReference type="InterPro" id="IPR013144">
    <property type="entry name" value="CRA_dom"/>
</dbReference>
<dbReference type="InterPro" id="IPR003877">
    <property type="entry name" value="SPRY_dom"/>
</dbReference>
<dbReference type="InterPro" id="IPR013320">
    <property type="entry name" value="ConA-like_dom_sf"/>
</dbReference>
<accession>A0A4S8LNB2</accession>
<feature type="compositionally biased region" description="Polar residues" evidence="1">
    <location>
        <begin position="538"/>
        <end position="549"/>
    </location>
</feature>
<gene>
    <name evidence="4" type="ORF">K435DRAFT_675467</name>
</gene>
<proteinExistence type="predicted"/>
<feature type="domain" description="B30.2/SPRY" evidence="2">
    <location>
        <begin position="139"/>
        <end position="333"/>
    </location>
</feature>
<dbReference type="SMART" id="SM00449">
    <property type="entry name" value="SPRY"/>
    <property type="match status" value="1"/>
</dbReference>
<dbReference type="InterPro" id="IPR043136">
    <property type="entry name" value="B30.2/SPRY_sf"/>
</dbReference>
<dbReference type="SUPFAM" id="SSF49899">
    <property type="entry name" value="Concanavalin A-like lectins/glucanases"/>
    <property type="match status" value="1"/>
</dbReference>
<feature type="compositionally biased region" description="Low complexity" evidence="1">
    <location>
        <begin position="67"/>
        <end position="83"/>
    </location>
</feature>
<name>A0A4S8LNB2_DENBC</name>
<protein>
    <submittedName>
        <fullName evidence="4">SPRY-domain-containing protein</fullName>
    </submittedName>
</protein>
<dbReference type="SMART" id="SM00668">
    <property type="entry name" value="CTLH"/>
    <property type="match status" value="1"/>
</dbReference>
<dbReference type="OrthoDB" id="25503at2759"/>
<dbReference type="PROSITE" id="PS50188">
    <property type="entry name" value="B302_SPRY"/>
    <property type="match status" value="1"/>
</dbReference>
<feature type="region of interest" description="Disordered" evidence="1">
    <location>
        <begin position="508"/>
        <end position="562"/>
    </location>
</feature>
<feature type="compositionally biased region" description="Pro residues" evidence="1">
    <location>
        <begin position="55"/>
        <end position="66"/>
    </location>
</feature>
<dbReference type="InterPro" id="IPR001870">
    <property type="entry name" value="B30.2/SPRY"/>
</dbReference>
<dbReference type="InterPro" id="IPR024964">
    <property type="entry name" value="CTLH/CRA"/>
</dbReference>
<dbReference type="Pfam" id="PF00622">
    <property type="entry name" value="SPRY"/>
    <property type="match status" value="1"/>
</dbReference>
<organism evidence="4 5">
    <name type="scientific">Dendrothele bispora (strain CBS 962.96)</name>
    <dbReference type="NCBI Taxonomy" id="1314807"/>
    <lineage>
        <taxon>Eukaryota</taxon>
        <taxon>Fungi</taxon>
        <taxon>Dikarya</taxon>
        <taxon>Basidiomycota</taxon>
        <taxon>Agaricomycotina</taxon>
        <taxon>Agaricomycetes</taxon>
        <taxon>Agaricomycetidae</taxon>
        <taxon>Agaricales</taxon>
        <taxon>Agaricales incertae sedis</taxon>
        <taxon>Dendrothele</taxon>
    </lineage>
</organism>
<dbReference type="SMART" id="SM00667">
    <property type="entry name" value="LisH"/>
    <property type="match status" value="1"/>
</dbReference>
<feature type="region of interest" description="Disordered" evidence="1">
    <location>
        <begin position="125"/>
        <end position="158"/>
    </location>
</feature>
<evidence type="ECO:0000259" key="2">
    <source>
        <dbReference type="PROSITE" id="PS50188"/>
    </source>
</evidence>
<feature type="domain" description="CTLH" evidence="3">
    <location>
        <begin position="444"/>
        <end position="502"/>
    </location>
</feature>
<dbReference type="PANTHER" id="PTHR12864">
    <property type="entry name" value="RAN BINDING PROTEIN 9-RELATED"/>
    <property type="match status" value="1"/>
</dbReference>
<evidence type="ECO:0000259" key="3">
    <source>
        <dbReference type="PROSITE" id="PS50897"/>
    </source>
</evidence>
<dbReference type="Pfam" id="PF08513">
    <property type="entry name" value="LisH"/>
    <property type="match status" value="1"/>
</dbReference>
<dbReference type="PROSITE" id="PS50897">
    <property type="entry name" value="CTLH"/>
    <property type="match status" value="1"/>
</dbReference>
<evidence type="ECO:0000256" key="1">
    <source>
        <dbReference type="SAM" id="MobiDB-lite"/>
    </source>
</evidence>
<keyword evidence="5" id="KW-1185">Reference proteome</keyword>
<dbReference type="AlphaFoldDB" id="A0A4S8LNB2"/>
<dbReference type="InterPro" id="IPR050618">
    <property type="entry name" value="Ubq-SigPath_Reg"/>
</dbReference>
<evidence type="ECO:0000313" key="5">
    <source>
        <dbReference type="Proteomes" id="UP000297245"/>
    </source>
</evidence>
<dbReference type="Proteomes" id="UP000297245">
    <property type="component" value="Unassembled WGS sequence"/>
</dbReference>
<dbReference type="EMBL" id="ML179326">
    <property type="protein sequence ID" value="THU90767.1"/>
    <property type="molecule type" value="Genomic_DNA"/>
</dbReference>
<feature type="region of interest" description="Disordered" evidence="1">
    <location>
        <begin position="46"/>
        <end position="97"/>
    </location>
</feature>
<feature type="compositionally biased region" description="Acidic residues" evidence="1">
    <location>
        <begin position="520"/>
        <end position="535"/>
    </location>
</feature>
<sequence>MSRQGTIPVTVPRNVSSSTRNIEHIIPARSFTTRVATSPVRHPRVIRANIDQPCVPAPSTSPPTPRTRPSSSSAVRAPSSHRPTQPPAPPSSPVSFPVPSYLSHSSLRHLLQTDVSPILTARRRHYSPSTDSDDESNASPPPREVDSAPSLDHPLQLPTRWDPETCHHHLSISDNGRELTFQSTSATGSESNAAAARTVQPIPPACGIYYYEVKIHSKGQKARKPHIFRRFAGPDVRSSRLPGWEPNSWGYHGDDGCSFATEKKGTPYGPTFGLDDVIGCGIDFTTHRAFYTRNGVLLGPVFENVGKGIDLYPSVGLQHTGESVRVNFGHEPFKFDIADHVAQQRNAIWNSIINSPLNPSIFSGGDVSGPLTNISDEQTKLTINKLVLSYLAHHGYVRTARTFQKQIHDTVKPISEVPASGDVEMADASSSLSKAPLEFDFEKDIAVRTRIVDSVLSGDIDTALSETERYHPSVLEAEQSLMLAKLRCRKFVEMILESAEMKRKMTGSAVGSSGSFIDDTTLEGDGMDMDVDDEIPSMNGTTNGSDMSESPTRRPSTSSPKAQYQLALQSAIQYGQALDRDYRKDERPEVRSIFKKSFSVLAFYDPLEAGGITAEVAGHDARIELANELNQAILKSQGRPTRPTLETVYRHTSVSIHYLGLTGIGSAAFADMQKEFLDG</sequence>
<dbReference type="InterPro" id="IPR006595">
    <property type="entry name" value="CTLH_C"/>
</dbReference>
<dbReference type="PROSITE" id="PS50896">
    <property type="entry name" value="LISH"/>
    <property type="match status" value="1"/>
</dbReference>
<evidence type="ECO:0000313" key="4">
    <source>
        <dbReference type="EMBL" id="THU90767.1"/>
    </source>
</evidence>